<dbReference type="STRING" id="311410.LA5095_05532"/>
<dbReference type="InterPro" id="IPR029058">
    <property type="entry name" value="AB_hydrolase_fold"/>
</dbReference>
<dbReference type="PANTHER" id="PTHR43798:SF31">
    <property type="entry name" value="AB HYDROLASE SUPERFAMILY PROTEIN YCLE"/>
    <property type="match status" value="1"/>
</dbReference>
<gene>
    <name evidence="3" type="primary">catD_2</name>
    <name evidence="3" type="ORF">LA5096_05886</name>
</gene>
<sequence>MTGRVDLGNHSLQTYIDGPKGAPWLILSNSLGASAEMWDPQIPELGKHFQVLRYDTRGHGKSDVPPGPYTFDQLVGDVIGLMDKLGIETARFMGLSKGGMTGLGLAITYPERIERVVCADGRSDAPPPFRAMWDDRIGKVEENGMAGIVEGTMATWFTPDWIEANPQAAGQIQRMILSHEPEGYISNCRALQGLDYYRHLHKITIPTLYVGGSHDKGAAPDVMRAMADATPGGRYVEIPDAAHVANINAPQAFNRAVLDFLTEGG</sequence>
<dbReference type="Gene3D" id="3.40.50.1820">
    <property type="entry name" value="alpha/beta hydrolase"/>
    <property type="match status" value="1"/>
</dbReference>
<name>A0A0M7AYV3_9HYPH</name>
<dbReference type="RefSeq" id="WP_055120987.1">
    <property type="nucleotide sequence ID" value="NZ_CANKXR010000016.1"/>
</dbReference>
<dbReference type="InterPro" id="IPR050266">
    <property type="entry name" value="AB_hydrolase_sf"/>
</dbReference>
<dbReference type="EC" id="3.1.1.24" evidence="3"/>
<evidence type="ECO:0000313" key="4">
    <source>
        <dbReference type="Proteomes" id="UP000049983"/>
    </source>
</evidence>
<evidence type="ECO:0000256" key="1">
    <source>
        <dbReference type="ARBA" id="ARBA00022801"/>
    </source>
</evidence>
<evidence type="ECO:0000313" key="3">
    <source>
        <dbReference type="EMBL" id="CTQ78859.1"/>
    </source>
</evidence>
<proteinExistence type="predicted"/>
<dbReference type="GeneID" id="97673121"/>
<dbReference type="OrthoDB" id="9793083at2"/>
<feature type="domain" description="AB hydrolase-1" evidence="2">
    <location>
        <begin position="23"/>
        <end position="249"/>
    </location>
</feature>
<dbReference type="InterPro" id="IPR000639">
    <property type="entry name" value="Epox_hydrolase-like"/>
</dbReference>
<dbReference type="AlphaFoldDB" id="A0A0M7AYV3"/>
<accession>A0A0M7AYV3</accession>
<protein>
    <submittedName>
        <fullName evidence="3">3-oxoadipate enol-lactonase 2</fullName>
        <ecNumber evidence="3">3.1.1.24</ecNumber>
    </submittedName>
</protein>
<dbReference type="EMBL" id="CXWC01000016">
    <property type="protein sequence ID" value="CTQ78859.1"/>
    <property type="molecule type" value="Genomic_DNA"/>
</dbReference>
<dbReference type="GO" id="GO:0016020">
    <property type="term" value="C:membrane"/>
    <property type="evidence" value="ECO:0007669"/>
    <property type="project" value="TreeGrafter"/>
</dbReference>
<dbReference type="GO" id="GO:0047570">
    <property type="term" value="F:3-oxoadipate enol-lactonase activity"/>
    <property type="evidence" value="ECO:0007669"/>
    <property type="project" value="UniProtKB-EC"/>
</dbReference>
<dbReference type="Pfam" id="PF00561">
    <property type="entry name" value="Abhydrolase_1"/>
    <property type="match status" value="1"/>
</dbReference>
<dbReference type="GO" id="GO:0042952">
    <property type="term" value="P:beta-ketoadipate pathway"/>
    <property type="evidence" value="ECO:0007669"/>
    <property type="project" value="InterPro"/>
</dbReference>
<dbReference type="SUPFAM" id="SSF53474">
    <property type="entry name" value="alpha/beta-Hydrolases"/>
    <property type="match status" value="1"/>
</dbReference>
<keyword evidence="1 3" id="KW-0378">Hydrolase</keyword>
<dbReference type="InterPro" id="IPR000073">
    <property type="entry name" value="AB_hydrolase_1"/>
</dbReference>
<evidence type="ECO:0000259" key="2">
    <source>
        <dbReference type="Pfam" id="PF00561"/>
    </source>
</evidence>
<dbReference type="PANTHER" id="PTHR43798">
    <property type="entry name" value="MONOACYLGLYCEROL LIPASE"/>
    <property type="match status" value="1"/>
</dbReference>
<dbReference type="PRINTS" id="PR00111">
    <property type="entry name" value="ABHYDROLASE"/>
</dbReference>
<organism evidence="3 4">
    <name type="scientific">Roseibium album</name>
    <dbReference type="NCBI Taxonomy" id="311410"/>
    <lineage>
        <taxon>Bacteria</taxon>
        <taxon>Pseudomonadati</taxon>
        <taxon>Pseudomonadota</taxon>
        <taxon>Alphaproteobacteria</taxon>
        <taxon>Hyphomicrobiales</taxon>
        <taxon>Stappiaceae</taxon>
        <taxon>Roseibium</taxon>
    </lineage>
</organism>
<reference evidence="4" key="1">
    <citation type="submission" date="2015-07" db="EMBL/GenBank/DDBJ databases">
        <authorList>
            <person name="Rodrigo-Torres Lidia"/>
            <person name="Arahal R.David."/>
        </authorList>
    </citation>
    <scope>NUCLEOTIDE SEQUENCE [LARGE SCALE GENOMIC DNA]</scope>
    <source>
        <strain evidence="4">CECT 5096</strain>
    </source>
</reference>
<dbReference type="NCBIfam" id="TIGR02427">
    <property type="entry name" value="protocat_pcaD"/>
    <property type="match status" value="1"/>
</dbReference>
<keyword evidence="4" id="KW-1185">Reference proteome</keyword>
<dbReference type="InterPro" id="IPR026968">
    <property type="entry name" value="PcaD/CatD"/>
</dbReference>
<dbReference type="PRINTS" id="PR00412">
    <property type="entry name" value="EPOXHYDRLASE"/>
</dbReference>
<dbReference type="Proteomes" id="UP000049983">
    <property type="component" value="Unassembled WGS sequence"/>
</dbReference>